<organism evidence="3 4">
    <name type="scientific">Niastella vici</name>
    <dbReference type="NCBI Taxonomy" id="1703345"/>
    <lineage>
        <taxon>Bacteria</taxon>
        <taxon>Pseudomonadati</taxon>
        <taxon>Bacteroidota</taxon>
        <taxon>Chitinophagia</taxon>
        <taxon>Chitinophagales</taxon>
        <taxon>Chitinophagaceae</taxon>
        <taxon>Niastella</taxon>
    </lineage>
</organism>
<gene>
    <name evidence="3" type="ORF">A3860_02530</name>
</gene>
<accession>A0A1V9G9W1</accession>
<dbReference type="NCBIfam" id="TIGR02607">
    <property type="entry name" value="antidote_HigA"/>
    <property type="match status" value="1"/>
</dbReference>
<sequence>MLKQGMKPVHPGQVLKNLYMEPLGLSQADAAENLGIARKTLSMLLNEHQGISAEMALRLAKAFDTTPELWMNMQRNYDLQNAKDKVKLGRIKIFRRPKKLPAETVVLKGKTITPAANHVH</sequence>
<dbReference type="PANTHER" id="PTHR36924:SF1">
    <property type="entry name" value="ANTITOXIN HIGA-1"/>
    <property type="match status" value="1"/>
</dbReference>
<dbReference type="CDD" id="cd00093">
    <property type="entry name" value="HTH_XRE"/>
    <property type="match status" value="1"/>
</dbReference>
<dbReference type="GO" id="GO:0003677">
    <property type="term" value="F:DNA binding"/>
    <property type="evidence" value="ECO:0007669"/>
    <property type="project" value="UniProtKB-KW"/>
</dbReference>
<evidence type="ECO:0000313" key="3">
    <source>
        <dbReference type="EMBL" id="OQP67256.1"/>
    </source>
</evidence>
<keyword evidence="4" id="KW-1185">Reference proteome</keyword>
<dbReference type="SUPFAM" id="SSF47413">
    <property type="entry name" value="lambda repressor-like DNA-binding domains"/>
    <property type="match status" value="1"/>
</dbReference>
<dbReference type="RefSeq" id="WP_216823358.1">
    <property type="nucleotide sequence ID" value="NZ_LVYD01000001.1"/>
</dbReference>
<dbReference type="AlphaFoldDB" id="A0A1V9G9W1"/>
<reference evidence="3 4" key="1">
    <citation type="submission" date="2016-03" db="EMBL/GenBank/DDBJ databases">
        <title>Niastella vici sp. nov., isolated from farmland soil.</title>
        <authorList>
            <person name="Chen L."/>
            <person name="Wang D."/>
            <person name="Yang S."/>
            <person name="Wang G."/>
        </authorList>
    </citation>
    <scope>NUCLEOTIDE SEQUENCE [LARGE SCALE GENOMIC DNA]</scope>
    <source>
        <strain evidence="3 4">DJ57</strain>
    </source>
</reference>
<dbReference type="InterPro" id="IPR001387">
    <property type="entry name" value="Cro/C1-type_HTH"/>
</dbReference>
<comment type="caution">
    <text evidence="3">The sequence shown here is derived from an EMBL/GenBank/DDBJ whole genome shotgun (WGS) entry which is preliminary data.</text>
</comment>
<dbReference type="InterPro" id="IPR013430">
    <property type="entry name" value="Toxin_antidote_HigA"/>
</dbReference>
<proteinExistence type="predicted"/>
<dbReference type="SMART" id="SM00530">
    <property type="entry name" value="HTH_XRE"/>
    <property type="match status" value="1"/>
</dbReference>
<dbReference type="Gene3D" id="1.10.260.40">
    <property type="entry name" value="lambda repressor-like DNA-binding domains"/>
    <property type="match status" value="1"/>
</dbReference>
<dbReference type="Pfam" id="PF01381">
    <property type="entry name" value="HTH_3"/>
    <property type="match status" value="1"/>
</dbReference>
<name>A0A1V9G9W1_9BACT</name>
<dbReference type="EMBL" id="LVYD01000001">
    <property type="protein sequence ID" value="OQP67256.1"/>
    <property type="molecule type" value="Genomic_DNA"/>
</dbReference>
<dbReference type="InterPro" id="IPR010982">
    <property type="entry name" value="Lambda_DNA-bd_dom_sf"/>
</dbReference>
<evidence type="ECO:0000259" key="2">
    <source>
        <dbReference type="PROSITE" id="PS50943"/>
    </source>
</evidence>
<dbReference type="Proteomes" id="UP000192796">
    <property type="component" value="Unassembled WGS sequence"/>
</dbReference>
<dbReference type="PANTHER" id="PTHR36924">
    <property type="entry name" value="ANTITOXIN HIGA-1"/>
    <property type="match status" value="1"/>
</dbReference>
<protein>
    <recommendedName>
        <fullName evidence="2">HTH cro/C1-type domain-containing protein</fullName>
    </recommendedName>
</protein>
<feature type="domain" description="HTH cro/C1-type" evidence="2">
    <location>
        <begin position="15"/>
        <end position="70"/>
    </location>
</feature>
<evidence type="ECO:0000256" key="1">
    <source>
        <dbReference type="ARBA" id="ARBA00023125"/>
    </source>
</evidence>
<dbReference type="PROSITE" id="PS50943">
    <property type="entry name" value="HTH_CROC1"/>
    <property type="match status" value="1"/>
</dbReference>
<keyword evidence="1" id="KW-0238">DNA-binding</keyword>
<evidence type="ECO:0000313" key="4">
    <source>
        <dbReference type="Proteomes" id="UP000192796"/>
    </source>
</evidence>
<dbReference type="STRING" id="1703345.A3860_02530"/>